<dbReference type="PANTHER" id="PTHR36335">
    <property type="entry name" value="CHAPERONE DNAJ-DOMAIN SUPERFAMILY PROTEIN"/>
    <property type="match status" value="1"/>
</dbReference>
<organism evidence="1 2">
    <name type="scientific">Lithospermum erythrorhizon</name>
    <name type="common">Purple gromwell</name>
    <name type="synonym">Lithospermum officinale var. erythrorhizon</name>
    <dbReference type="NCBI Taxonomy" id="34254"/>
    <lineage>
        <taxon>Eukaryota</taxon>
        <taxon>Viridiplantae</taxon>
        <taxon>Streptophyta</taxon>
        <taxon>Embryophyta</taxon>
        <taxon>Tracheophyta</taxon>
        <taxon>Spermatophyta</taxon>
        <taxon>Magnoliopsida</taxon>
        <taxon>eudicotyledons</taxon>
        <taxon>Gunneridae</taxon>
        <taxon>Pentapetalae</taxon>
        <taxon>asterids</taxon>
        <taxon>lamiids</taxon>
        <taxon>Boraginales</taxon>
        <taxon>Boraginaceae</taxon>
        <taxon>Boraginoideae</taxon>
        <taxon>Lithospermeae</taxon>
        <taxon>Lithospermum</taxon>
    </lineage>
</organism>
<evidence type="ECO:0000313" key="2">
    <source>
        <dbReference type="Proteomes" id="UP001454036"/>
    </source>
</evidence>
<keyword evidence="2" id="KW-1185">Reference proteome</keyword>
<protein>
    <submittedName>
        <fullName evidence="1">Uncharacterized protein</fullName>
    </submittedName>
</protein>
<dbReference type="Proteomes" id="UP001454036">
    <property type="component" value="Unassembled WGS sequence"/>
</dbReference>
<proteinExistence type="predicted"/>
<dbReference type="AlphaFoldDB" id="A0AAV3QSF8"/>
<gene>
    <name evidence="1" type="ORF">LIER_22004</name>
</gene>
<comment type="caution">
    <text evidence="1">The sequence shown here is derived from an EMBL/GenBank/DDBJ whole genome shotgun (WGS) entry which is preliminary data.</text>
</comment>
<evidence type="ECO:0000313" key="1">
    <source>
        <dbReference type="EMBL" id="GAA0166964.1"/>
    </source>
</evidence>
<dbReference type="PANTHER" id="PTHR36335:SF1">
    <property type="entry name" value="CHAPERONE DNAJ-DOMAIN SUPERFAMILY PROTEIN"/>
    <property type="match status" value="1"/>
</dbReference>
<reference evidence="1 2" key="1">
    <citation type="submission" date="2024-01" db="EMBL/GenBank/DDBJ databases">
        <title>The complete chloroplast genome sequence of Lithospermum erythrorhizon: insights into the phylogenetic relationship among Boraginaceae species and the maternal lineages of purple gromwells.</title>
        <authorList>
            <person name="Okada T."/>
            <person name="Watanabe K."/>
        </authorList>
    </citation>
    <scope>NUCLEOTIDE SEQUENCE [LARGE SCALE GENOMIC DNA]</scope>
</reference>
<sequence>MERRQKQELPETQKKEYSAEQMNLKETISADVRKELSKFEITCHNMALLLQCLGIKVGSKPKLEVVRLFTRNSDFRLSKRALFAFHPDRFSRADVRHQLQAEEKFKLISRMKQKYNM</sequence>
<dbReference type="EMBL" id="BAABME010005918">
    <property type="protein sequence ID" value="GAA0166964.1"/>
    <property type="molecule type" value="Genomic_DNA"/>
</dbReference>
<name>A0AAV3QSF8_LITER</name>
<accession>A0AAV3QSF8</accession>